<dbReference type="Proteomes" id="UP001221413">
    <property type="component" value="Unassembled WGS sequence"/>
</dbReference>
<gene>
    <name evidence="2" type="ORF">Dda_3441</name>
</gene>
<evidence type="ECO:0000313" key="2">
    <source>
        <dbReference type="EMBL" id="KAJ6262629.1"/>
    </source>
</evidence>
<accession>A0AAD6NL81</accession>
<proteinExistence type="predicted"/>
<feature type="compositionally biased region" description="Basic and acidic residues" evidence="1">
    <location>
        <begin position="1"/>
        <end position="10"/>
    </location>
</feature>
<evidence type="ECO:0000313" key="3">
    <source>
        <dbReference type="Proteomes" id="UP001221413"/>
    </source>
</evidence>
<evidence type="ECO:0000256" key="1">
    <source>
        <dbReference type="SAM" id="MobiDB-lite"/>
    </source>
</evidence>
<organism evidence="2 3">
    <name type="scientific">Drechslerella dactyloides</name>
    <name type="common">Nematode-trapping fungus</name>
    <name type="synonym">Arthrobotrys dactyloides</name>
    <dbReference type="NCBI Taxonomy" id="74499"/>
    <lineage>
        <taxon>Eukaryota</taxon>
        <taxon>Fungi</taxon>
        <taxon>Dikarya</taxon>
        <taxon>Ascomycota</taxon>
        <taxon>Pezizomycotina</taxon>
        <taxon>Orbiliomycetes</taxon>
        <taxon>Orbiliales</taxon>
        <taxon>Orbiliaceae</taxon>
        <taxon>Drechslerella</taxon>
    </lineage>
</organism>
<feature type="region of interest" description="Disordered" evidence="1">
    <location>
        <begin position="1"/>
        <end position="59"/>
    </location>
</feature>
<dbReference type="AlphaFoldDB" id="A0AAD6NL81"/>
<name>A0AAD6NL81_DREDA</name>
<dbReference type="EMBL" id="JAQGDS010000003">
    <property type="protein sequence ID" value="KAJ6262629.1"/>
    <property type="molecule type" value="Genomic_DNA"/>
</dbReference>
<protein>
    <submittedName>
        <fullName evidence="2">Uncharacterized protein</fullName>
    </submittedName>
</protein>
<comment type="caution">
    <text evidence="2">The sequence shown here is derived from an EMBL/GenBank/DDBJ whole genome shotgun (WGS) entry which is preliminary data.</text>
</comment>
<keyword evidence="3" id="KW-1185">Reference proteome</keyword>
<sequence>MDTPFEKERAANGQAEKSRVSMQQLAAVAVRRRRRRQGRPSFDTLDDGAQQTRKRANVD</sequence>
<reference evidence="2" key="1">
    <citation type="submission" date="2023-01" db="EMBL/GenBank/DDBJ databases">
        <title>The chitinases involved in constricting ring structure development in the nematode-trapping fungus Drechslerella dactyloides.</title>
        <authorList>
            <person name="Wang R."/>
            <person name="Zhang L."/>
            <person name="Tang P."/>
            <person name="Li S."/>
            <person name="Liang L."/>
        </authorList>
    </citation>
    <scope>NUCLEOTIDE SEQUENCE</scope>
    <source>
        <strain evidence="2">YMF1.00031</strain>
    </source>
</reference>